<dbReference type="EMBL" id="JAWDGP010006242">
    <property type="protein sequence ID" value="KAK3744867.1"/>
    <property type="molecule type" value="Genomic_DNA"/>
</dbReference>
<reference evidence="2" key="1">
    <citation type="journal article" date="2023" name="G3 (Bethesda)">
        <title>A reference genome for the long-term kleptoplast-retaining sea slug Elysia crispata morphotype clarki.</title>
        <authorList>
            <person name="Eastman K.E."/>
            <person name="Pendleton A.L."/>
            <person name="Shaikh M.A."/>
            <person name="Suttiyut T."/>
            <person name="Ogas R."/>
            <person name="Tomko P."/>
            <person name="Gavelis G."/>
            <person name="Widhalm J.R."/>
            <person name="Wisecaver J.H."/>
        </authorList>
    </citation>
    <scope>NUCLEOTIDE SEQUENCE</scope>
    <source>
        <strain evidence="2">ECLA1</strain>
    </source>
</reference>
<dbReference type="AlphaFoldDB" id="A0AAE0YGF0"/>
<evidence type="ECO:0000313" key="2">
    <source>
        <dbReference type="EMBL" id="KAK3744867.1"/>
    </source>
</evidence>
<organism evidence="2 3">
    <name type="scientific">Elysia crispata</name>
    <name type="common">lettuce slug</name>
    <dbReference type="NCBI Taxonomy" id="231223"/>
    <lineage>
        <taxon>Eukaryota</taxon>
        <taxon>Metazoa</taxon>
        <taxon>Spiralia</taxon>
        <taxon>Lophotrochozoa</taxon>
        <taxon>Mollusca</taxon>
        <taxon>Gastropoda</taxon>
        <taxon>Heterobranchia</taxon>
        <taxon>Euthyneura</taxon>
        <taxon>Panpulmonata</taxon>
        <taxon>Sacoglossa</taxon>
        <taxon>Placobranchoidea</taxon>
        <taxon>Plakobranchidae</taxon>
        <taxon>Elysia</taxon>
    </lineage>
</organism>
<evidence type="ECO:0000256" key="1">
    <source>
        <dbReference type="SAM" id="MobiDB-lite"/>
    </source>
</evidence>
<evidence type="ECO:0000313" key="3">
    <source>
        <dbReference type="Proteomes" id="UP001283361"/>
    </source>
</evidence>
<keyword evidence="3" id="KW-1185">Reference proteome</keyword>
<proteinExistence type="predicted"/>
<protein>
    <submittedName>
        <fullName evidence="2">Uncharacterized protein</fullName>
    </submittedName>
</protein>
<name>A0AAE0YGF0_9GAST</name>
<gene>
    <name evidence="2" type="ORF">RRG08_050805</name>
</gene>
<dbReference type="Proteomes" id="UP001283361">
    <property type="component" value="Unassembled WGS sequence"/>
</dbReference>
<accession>A0AAE0YGF0</accession>
<comment type="caution">
    <text evidence="2">The sequence shown here is derived from an EMBL/GenBank/DDBJ whole genome shotgun (WGS) entry which is preliminary data.</text>
</comment>
<sequence>MEPADNVDLEAGRMNVNRALDLDKDDYFSGRGRQRHVDWSSREGQNYPAHRNQERLQPYQGSSSQSRGRGRRQQQWPSPTYTKN</sequence>
<feature type="region of interest" description="Disordered" evidence="1">
    <location>
        <begin position="21"/>
        <end position="84"/>
    </location>
</feature>